<comment type="caution">
    <text evidence="3">The sequence shown here is derived from an EMBL/GenBank/DDBJ whole genome shotgun (WGS) entry which is preliminary data.</text>
</comment>
<evidence type="ECO:0000259" key="1">
    <source>
        <dbReference type="Pfam" id="PF17921"/>
    </source>
</evidence>
<dbReference type="InterPro" id="IPR056924">
    <property type="entry name" value="SH3_Tf2-1"/>
</dbReference>
<organism evidence="3 4">
    <name type="scientific">Mucuna pruriens</name>
    <name type="common">Velvet bean</name>
    <name type="synonym">Dolichos pruriens</name>
    <dbReference type="NCBI Taxonomy" id="157652"/>
    <lineage>
        <taxon>Eukaryota</taxon>
        <taxon>Viridiplantae</taxon>
        <taxon>Streptophyta</taxon>
        <taxon>Embryophyta</taxon>
        <taxon>Tracheophyta</taxon>
        <taxon>Spermatophyta</taxon>
        <taxon>Magnoliopsida</taxon>
        <taxon>eudicotyledons</taxon>
        <taxon>Gunneridae</taxon>
        <taxon>Pentapetalae</taxon>
        <taxon>rosids</taxon>
        <taxon>fabids</taxon>
        <taxon>Fabales</taxon>
        <taxon>Fabaceae</taxon>
        <taxon>Papilionoideae</taxon>
        <taxon>50 kb inversion clade</taxon>
        <taxon>NPAAA clade</taxon>
        <taxon>indigoferoid/millettioid clade</taxon>
        <taxon>Phaseoleae</taxon>
        <taxon>Mucuna</taxon>
    </lineage>
</organism>
<dbReference type="AlphaFoldDB" id="A0A371FWT1"/>
<dbReference type="EMBL" id="QJKJ01007562">
    <property type="protein sequence ID" value="RDX82752.1"/>
    <property type="molecule type" value="Genomic_DNA"/>
</dbReference>
<proteinExistence type="predicted"/>
<keyword evidence="4" id="KW-1185">Reference proteome</keyword>
<dbReference type="PANTHER" id="PTHR35046:SF9">
    <property type="entry name" value="RNA-DIRECTED DNA POLYMERASE"/>
    <property type="match status" value="1"/>
</dbReference>
<dbReference type="InterPro" id="IPR012337">
    <property type="entry name" value="RNaseH-like_sf"/>
</dbReference>
<dbReference type="OrthoDB" id="407598at2759"/>
<dbReference type="InterPro" id="IPR036397">
    <property type="entry name" value="RNaseH_sf"/>
</dbReference>
<protein>
    <submittedName>
        <fullName evidence="3">Uncharacterized protein</fullName>
    </submittedName>
</protein>
<feature type="non-terminal residue" evidence="3">
    <location>
        <position position="576"/>
    </location>
</feature>
<dbReference type="PANTHER" id="PTHR35046">
    <property type="entry name" value="ZINC KNUCKLE (CCHC-TYPE) FAMILY PROTEIN"/>
    <property type="match status" value="1"/>
</dbReference>
<dbReference type="Gene3D" id="1.10.340.70">
    <property type="match status" value="1"/>
</dbReference>
<accession>A0A371FWT1</accession>
<name>A0A371FWT1_MUCPR</name>
<feature type="domain" description="Tf2-1-like SH3-like" evidence="2">
    <location>
        <begin position="380"/>
        <end position="429"/>
    </location>
</feature>
<gene>
    <name evidence="3" type="ORF">CR513_36415</name>
</gene>
<dbReference type="InterPro" id="IPR041588">
    <property type="entry name" value="Integrase_H2C2"/>
</dbReference>
<dbReference type="Gene3D" id="3.30.420.10">
    <property type="entry name" value="Ribonuclease H-like superfamily/Ribonuclease H"/>
    <property type="match status" value="2"/>
</dbReference>
<evidence type="ECO:0000313" key="3">
    <source>
        <dbReference type="EMBL" id="RDX82752.1"/>
    </source>
</evidence>
<dbReference type="SUPFAM" id="SSF53098">
    <property type="entry name" value="Ribonuclease H-like"/>
    <property type="match status" value="1"/>
</dbReference>
<feature type="domain" description="Integrase zinc-binding" evidence="1">
    <location>
        <begin position="133"/>
        <end position="182"/>
    </location>
</feature>
<evidence type="ECO:0000313" key="4">
    <source>
        <dbReference type="Proteomes" id="UP000257109"/>
    </source>
</evidence>
<dbReference type="Pfam" id="PF24626">
    <property type="entry name" value="SH3_Tf2-1"/>
    <property type="match status" value="1"/>
</dbReference>
<sequence length="576" mass="66396">MVLEEGTIVTTVGVHGPLGKRGVKDMRGIGERRGVRGVQECGGVPQRDGNGLIANALSKRLNPKHKKDKLNVIANALSRRHTLITVLETKMLGLYCIRELYEKDIGFSKPFAICVHAAFRDYYRKRLCVPMSSIKQLLVKEAHEIGLMDHFGELNTFNVLNKHFFWPHMRKYVHNICEKCLTSKVENSKVSPNELYTSLLILTPLWVDISMDFALGLSRSKRGKDSIFSKLSHFIPCYKNDDASHVANLFFKEVIRLHGLPRTIVSNKDSKFLGSIQSSLLHHLSSPNGWANKSDWIPYVEFSYNRVFNYTISYSPFELAYDFNPITPHDLFPLPIFPNCANNEGLSRAEFIQRLHMKNKEEQYTRNANKGRKEVLFKEGGLVWVHWRKETFPHLRTSKVLPRENGPFKILKKINDNAYQVDMPQDFKGSIRAPNLRTNSLLEREYDAYMEGVTPTLEGLITRGRLKRIQEEEEWISHVEFSYNRVFNSTTSYSPFELAYGFNPLSLLDLFPLPIFPNYANDEEPNSSKGCMIRQGCIWKRKENNMLRMQIRGGRKFSSKKETLCVCIEGKRDFPT</sequence>
<evidence type="ECO:0000259" key="2">
    <source>
        <dbReference type="Pfam" id="PF24626"/>
    </source>
</evidence>
<dbReference type="STRING" id="157652.A0A371FWT1"/>
<dbReference type="Pfam" id="PF17921">
    <property type="entry name" value="Integrase_H2C2"/>
    <property type="match status" value="1"/>
</dbReference>
<dbReference type="GO" id="GO:0003676">
    <property type="term" value="F:nucleic acid binding"/>
    <property type="evidence" value="ECO:0007669"/>
    <property type="project" value="InterPro"/>
</dbReference>
<reference evidence="3" key="1">
    <citation type="submission" date="2018-05" db="EMBL/GenBank/DDBJ databases">
        <title>Draft genome of Mucuna pruriens seed.</title>
        <authorList>
            <person name="Nnadi N.E."/>
            <person name="Vos R."/>
            <person name="Hasami M.H."/>
            <person name="Devisetty U.K."/>
            <person name="Aguiy J.C."/>
        </authorList>
    </citation>
    <scope>NUCLEOTIDE SEQUENCE [LARGE SCALE GENOMIC DNA]</scope>
    <source>
        <strain evidence="3">JCA_2017</strain>
    </source>
</reference>
<dbReference type="Proteomes" id="UP000257109">
    <property type="component" value="Unassembled WGS sequence"/>
</dbReference>